<dbReference type="STRING" id="796604.A0A2X0NTB0"/>
<feature type="region of interest" description="Disordered" evidence="1">
    <location>
        <begin position="75"/>
        <end position="101"/>
    </location>
</feature>
<protein>
    <submittedName>
        <fullName evidence="3">BQ5605_C016g08246 protein</fullName>
    </submittedName>
</protein>
<reference evidence="3 4" key="1">
    <citation type="submission" date="2016-11" db="EMBL/GenBank/DDBJ databases">
        <authorList>
            <person name="Jaros S."/>
            <person name="Januszkiewicz K."/>
            <person name="Wedrychowicz H."/>
        </authorList>
    </citation>
    <scope>NUCLEOTIDE SEQUENCE [LARGE SCALE GENOMIC DNA]</scope>
</reference>
<gene>
    <name evidence="3" type="primary">BQ5605_C016g08246</name>
    <name evidence="3" type="ORF">BQ5605_C016G08246</name>
</gene>
<name>A0A2X0NTB0_9BASI</name>
<dbReference type="Pfam" id="PF12697">
    <property type="entry name" value="Abhydrolase_6"/>
    <property type="match status" value="1"/>
</dbReference>
<dbReference type="AlphaFoldDB" id="A0A2X0NTB0"/>
<dbReference type="PANTHER" id="PTHR43194:SF2">
    <property type="entry name" value="PEROXISOMAL MEMBRANE PROTEIN LPX1"/>
    <property type="match status" value="1"/>
</dbReference>
<evidence type="ECO:0000313" key="3">
    <source>
        <dbReference type="EMBL" id="SGY21517.1"/>
    </source>
</evidence>
<evidence type="ECO:0000259" key="2">
    <source>
        <dbReference type="Pfam" id="PF12697"/>
    </source>
</evidence>
<sequence>MATTYTNEQLVELELQARNLAAPGALVPLLPPKSSTRGTLPDLALGSSTRSPFGASKHSDWKVDTFVVPAAFPRSLKNGTTSTSSPKGSASQPSGAPATTGRIDANRAFHDLAVNQLHGLRGGKVSITDQQQLREQEQLFLAASRYVNRAAAPSKEAPLLTLVFAHANGFHKETWEPVISDLLDSWDSTLMPIGEIWCLDAVNQGDSAVLNEAVLGTTFDWSDHGRDIANFLISYLPDPLSPSSTSSISLPYISTPHNTTLLALDNLAVSPGASYPTRRIFRNRLIVGIGHSLGGGGMAFAATAQPSLFSSIILCDPVLPPPGTDRIMSALTKGACVRKETWVSKQDAKEGFLKKAFFRGWDSRSLDLYVELATKHVVDKDGKKHVALKCRAKDEALVFGDLTAGAARRAAGRLALLPSTLPVHFIFAEKGSVVPPSPDRENLLGLIPLATQFTIPGSGHLIVQEKPTETAMAIGQQLRKVYGSKGLWGVPKL</sequence>
<feature type="compositionally biased region" description="Polar residues" evidence="1">
    <location>
        <begin position="77"/>
        <end position="94"/>
    </location>
</feature>
<dbReference type="InterPro" id="IPR029058">
    <property type="entry name" value="AB_hydrolase_fold"/>
</dbReference>
<dbReference type="Proteomes" id="UP000249464">
    <property type="component" value="Unassembled WGS sequence"/>
</dbReference>
<evidence type="ECO:0000256" key="1">
    <source>
        <dbReference type="SAM" id="MobiDB-lite"/>
    </source>
</evidence>
<feature type="region of interest" description="Disordered" evidence="1">
    <location>
        <begin position="29"/>
        <end position="57"/>
    </location>
</feature>
<dbReference type="SUPFAM" id="SSF53474">
    <property type="entry name" value="alpha/beta-Hydrolases"/>
    <property type="match status" value="1"/>
</dbReference>
<dbReference type="PANTHER" id="PTHR43194">
    <property type="entry name" value="HYDROLASE ALPHA/BETA FOLD FAMILY"/>
    <property type="match status" value="1"/>
</dbReference>
<dbReference type="Gene3D" id="3.40.50.1820">
    <property type="entry name" value="alpha/beta hydrolase"/>
    <property type="match status" value="1"/>
</dbReference>
<dbReference type="InterPro" id="IPR050228">
    <property type="entry name" value="Carboxylesterase_BioH"/>
</dbReference>
<evidence type="ECO:0000313" key="4">
    <source>
        <dbReference type="Proteomes" id="UP000249464"/>
    </source>
</evidence>
<dbReference type="EMBL" id="FQNC01000018">
    <property type="protein sequence ID" value="SGY21517.1"/>
    <property type="molecule type" value="Genomic_DNA"/>
</dbReference>
<accession>A0A2X0NTB0</accession>
<organism evidence="3 4">
    <name type="scientific">Microbotryum silenes-dioicae</name>
    <dbReference type="NCBI Taxonomy" id="796604"/>
    <lineage>
        <taxon>Eukaryota</taxon>
        <taxon>Fungi</taxon>
        <taxon>Dikarya</taxon>
        <taxon>Basidiomycota</taxon>
        <taxon>Pucciniomycotina</taxon>
        <taxon>Microbotryomycetes</taxon>
        <taxon>Microbotryales</taxon>
        <taxon>Microbotryaceae</taxon>
        <taxon>Microbotryum</taxon>
    </lineage>
</organism>
<proteinExistence type="predicted"/>
<feature type="domain" description="AB hydrolase-1" evidence="2">
    <location>
        <begin position="162"/>
        <end position="471"/>
    </location>
</feature>
<keyword evidence="4" id="KW-1185">Reference proteome</keyword>
<dbReference type="InterPro" id="IPR000073">
    <property type="entry name" value="AB_hydrolase_1"/>
</dbReference>